<dbReference type="AlphaFoldDB" id="A0AAP3E6G4"/>
<dbReference type="InterPro" id="IPR018977">
    <property type="entry name" value="NurA_domain"/>
</dbReference>
<dbReference type="Pfam" id="PF09376">
    <property type="entry name" value="NurA"/>
    <property type="match status" value="1"/>
</dbReference>
<dbReference type="EMBL" id="JAOPJZ010000004">
    <property type="protein sequence ID" value="MCU4751945.1"/>
    <property type="molecule type" value="Genomic_DNA"/>
</dbReference>
<gene>
    <name evidence="2" type="ORF">OB919_08105</name>
</gene>
<evidence type="ECO:0000313" key="3">
    <source>
        <dbReference type="Proteomes" id="UP001321047"/>
    </source>
</evidence>
<accession>A0AAP3E6G4</accession>
<keyword evidence="3" id="KW-1185">Reference proteome</keyword>
<protein>
    <submittedName>
        <fullName evidence="2">DNA double-strand break repair nuclease NurA</fullName>
    </submittedName>
</protein>
<name>A0AAP3E6G4_9EURY</name>
<comment type="caution">
    <text evidence="2">The sequence shown here is derived from an EMBL/GenBank/DDBJ whole genome shotgun (WGS) entry which is preliminary data.</text>
</comment>
<sequence length="430" mass="48940">MQPRVVDAFDAVVEHVSNRVGEIDDRDPIDPEEYWLNVLSRGKGCVKPVGDETYVYADDKNTIWNEYQGFGRSFGVDASTTRDISFENGLILDVANAVFGEKNTDRQVRNHRTIVAGAWFDDGEEKFERVTIQDESWDTDYGEVDTYAEAAFLPSTRGYLQAPNKWVSAGTQALAEGRHLKTYVDELDAPVFLDGALYPMSVLSRLLFVTLEGAIVSPEWREATKAMVQLYVDGIEQQLASGHPVIAVTKSVNTNEVLKAIEANQEDGPEQNRVPWTDDYAYATSLLAQPRHDNQTYSYTSWVVQEKVSIKSERVELVGEFEFSEFSAPDLRRAFFFARVPREGHIFRIEVPAMYVQNMDLEGRRMFQRAILREIVETEDTPRAVLDADHHAQITLDVRDRISENMKSQTVSDYNRARWEHLAYQGGGDW</sequence>
<organism evidence="2 3">
    <name type="scientific">Natronosalvus hydrolyticus</name>
    <dbReference type="NCBI Taxonomy" id="2979988"/>
    <lineage>
        <taxon>Archaea</taxon>
        <taxon>Methanobacteriati</taxon>
        <taxon>Methanobacteriota</taxon>
        <taxon>Stenosarchaea group</taxon>
        <taxon>Halobacteria</taxon>
        <taxon>Halobacteriales</taxon>
        <taxon>Natrialbaceae</taxon>
        <taxon>Natronosalvus</taxon>
    </lineage>
</organism>
<evidence type="ECO:0000313" key="2">
    <source>
        <dbReference type="EMBL" id="MCU4751945.1"/>
    </source>
</evidence>
<evidence type="ECO:0000259" key="1">
    <source>
        <dbReference type="Pfam" id="PF09376"/>
    </source>
</evidence>
<dbReference type="RefSeq" id="WP_342808233.1">
    <property type="nucleotide sequence ID" value="NZ_JAOPJZ010000004.1"/>
</dbReference>
<proteinExistence type="predicted"/>
<dbReference type="Proteomes" id="UP001321047">
    <property type="component" value="Unassembled WGS sequence"/>
</dbReference>
<feature type="domain" description="NurA" evidence="1">
    <location>
        <begin position="191"/>
        <end position="360"/>
    </location>
</feature>
<reference evidence="2 3" key="1">
    <citation type="submission" date="2022-09" db="EMBL/GenBank/DDBJ databases">
        <title>Enrichment on poylsaccharides allowed isolation of novel metabolic and taxonomic groups of Haloarchaea.</title>
        <authorList>
            <person name="Sorokin D.Y."/>
            <person name="Elcheninov A.G."/>
            <person name="Khizhniak T.V."/>
            <person name="Kolganova T.V."/>
            <person name="Kublanov I.V."/>
        </authorList>
    </citation>
    <scope>NUCLEOTIDE SEQUENCE [LARGE SCALE GENOMIC DNA]</scope>
    <source>
        <strain evidence="2 3">AArc-curdl1</strain>
    </source>
</reference>